<feature type="region of interest" description="Disordered" evidence="6">
    <location>
        <begin position="288"/>
        <end position="380"/>
    </location>
</feature>
<evidence type="ECO:0000256" key="5">
    <source>
        <dbReference type="RuleBase" id="RU000682"/>
    </source>
</evidence>
<feature type="compositionally biased region" description="Low complexity" evidence="6">
    <location>
        <begin position="292"/>
        <end position="321"/>
    </location>
</feature>
<sequence length="380" mass="41173">MSVPRDTYYLDPYGRQQRSPPAGDSHNGSSMPVQGRRIVLPSLTEAFPTVNLPVSGNYPGHYAQQRSTPVSYDPTSGYGHYTYGTPAAQQQPTSYNTYQQRDPRYTQQAYSAAYQGRSSPPVPTDPRHHLPPLSVPNQASYYTQSGAQVSAAMNNVRSPQAAYPPSYPQYQSMQSTGYPTTSAARTVTQAAPPYQQGHANVERTSTSRSVASAPYARGAPAIPSVEYDIDDREPSIKKKRKRADAHQLAILNDTYNRTAFPSTEERAELARKLDMTARSVQIWFQNKRQSMRQGGRQATAATTSSGSSGSVPAPARAVSPSYGGSTVASPTSMTGPSGSSAYSSRSPPPMPPSMGRHQSPSPPGGRGRTDDPRKWTTRGY</sequence>
<keyword evidence="2 4" id="KW-0371">Homeobox</keyword>
<name>A0A4Y9YEX3_9AGAM</name>
<dbReference type="EMBL" id="SEOQ01000557">
    <property type="protein sequence ID" value="TFY60540.1"/>
    <property type="molecule type" value="Genomic_DNA"/>
</dbReference>
<accession>A0A4Y9YEX3</accession>
<keyword evidence="9" id="KW-1185">Reference proteome</keyword>
<evidence type="ECO:0000256" key="3">
    <source>
        <dbReference type="ARBA" id="ARBA00023242"/>
    </source>
</evidence>
<dbReference type="PROSITE" id="PS50071">
    <property type="entry name" value="HOMEOBOX_2"/>
    <property type="match status" value="1"/>
</dbReference>
<dbReference type="InterPro" id="IPR017970">
    <property type="entry name" value="Homeobox_CS"/>
</dbReference>
<feature type="region of interest" description="Disordered" evidence="6">
    <location>
        <begin position="194"/>
        <end position="213"/>
    </location>
</feature>
<dbReference type="STRING" id="205917.A0A4Y9YEX3"/>
<feature type="region of interest" description="Disordered" evidence="6">
    <location>
        <begin position="1"/>
        <end position="36"/>
    </location>
</feature>
<dbReference type="GO" id="GO:0000978">
    <property type="term" value="F:RNA polymerase II cis-regulatory region sequence-specific DNA binding"/>
    <property type="evidence" value="ECO:0007669"/>
    <property type="project" value="TreeGrafter"/>
</dbReference>
<dbReference type="InterPro" id="IPR051000">
    <property type="entry name" value="Homeobox_DNA-bind_prot"/>
</dbReference>
<feature type="domain" description="Homeobox" evidence="7">
    <location>
        <begin position="234"/>
        <end position="294"/>
    </location>
</feature>
<dbReference type="GO" id="GO:0005634">
    <property type="term" value="C:nucleus"/>
    <property type="evidence" value="ECO:0007669"/>
    <property type="project" value="UniProtKB-SubCell"/>
</dbReference>
<reference evidence="8 9" key="1">
    <citation type="submission" date="2019-02" db="EMBL/GenBank/DDBJ databases">
        <title>Genome sequencing of the rare red list fungi Dentipellis fragilis.</title>
        <authorList>
            <person name="Buettner E."/>
            <person name="Kellner H."/>
        </authorList>
    </citation>
    <scope>NUCLEOTIDE SEQUENCE [LARGE SCALE GENOMIC DNA]</scope>
    <source>
        <strain evidence="8 9">DSM 105465</strain>
    </source>
</reference>
<gene>
    <name evidence="8" type="ORF">EVG20_g7381</name>
</gene>
<feature type="compositionally biased region" description="Polar residues" evidence="6">
    <location>
        <begin position="64"/>
        <end position="74"/>
    </location>
</feature>
<evidence type="ECO:0000313" key="8">
    <source>
        <dbReference type="EMBL" id="TFY60540.1"/>
    </source>
</evidence>
<evidence type="ECO:0000256" key="6">
    <source>
        <dbReference type="SAM" id="MobiDB-lite"/>
    </source>
</evidence>
<dbReference type="InterPro" id="IPR001356">
    <property type="entry name" value="HD"/>
</dbReference>
<keyword evidence="1 4" id="KW-0238">DNA-binding</keyword>
<evidence type="ECO:0000313" key="9">
    <source>
        <dbReference type="Proteomes" id="UP000298327"/>
    </source>
</evidence>
<dbReference type="Gene3D" id="1.10.10.60">
    <property type="entry name" value="Homeodomain-like"/>
    <property type="match status" value="1"/>
</dbReference>
<feature type="compositionally biased region" description="Low complexity" evidence="6">
    <location>
        <begin position="328"/>
        <end position="345"/>
    </location>
</feature>
<evidence type="ECO:0000256" key="1">
    <source>
        <dbReference type="ARBA" id="ARBA00023125"/>
    </source>
</evidence>
<dbReference type="Proteomes" id="UP000298327">
    <property type="component" value="Unassembled WGS sequence"/>
</dbReference>
<dbReference type="InterPro" id="IPR009057">
    <property type="entry name" value="Homeodomain-like_sf"/>
</dbReference>
<dbReference type="Pfam" id="PF00046">
    <property type="entry name" value="Homeodomain"/>
    <property type="match status" value="1"/>
</dbReference>
<evidence type="ECO:0000256" key="4">
    <source>
        <dbReference type="PROSITE-ProRule" id="PRU00108"/>
    </source>
</evidence>
<dbReference type="PANTHER" id="PTHR24324:SF9">
    <property type="entry name" value="HOMEOBOX DOMAIN-CONTAINING PROTEIN"/>
    <property type="match status" value="1"/>
</dbReference>
<dbReference type="PROSITE" id="PS00027">
    <property type="entry name" value="HOMEOBOX_1"/>
    <property type="match status" value="1"/>
</dbReference>
<dbReference type="SMART" id="SM00389">
    <property type="entry name" value="HOX"/>
    <property type="match status" value="1"/>
</dbReference>
<organism evidence="8 9">
    <name type="scientific">Dentipellis fragilis</name>
    <dbReference type="NCBI Taxonomy" id="205917"/>
    <lineage>
        <taxon>Eukaryota</taxon>
        <taxon>Fungi</taxon>
        <taxon>Dikarya</taxon>
        <taxon>Basidiomycota</taxon>
        <taxon>Agaricomycotina</taxon>
        <taxon>Agaricomycetes</taxon>
        <taxon>Russulales</taxon>
        <taxon>Hericiaceae</taxon>
        <taxon>Dentipellis</taxon>
    </lineage>
</organism>
<feature type="DNA-binding region" description="Homeobox" evidence="4">
    <location>
        <begin position="236"/>
        <end position="295"/>
    </location>
</feature>
<dbReference type="CDD" id="cd00086">
    <property type="entry name" value="homeodomain"/>
    <property type="match status" value="1"/>
</dbReference>
<dbReference type="GO" id="GO:0030154">
    <property type="term" value="P:cell differentiation"/>
    <property type="evidence" value="ECO:0007669"/>
    <property type="project" value="TreeGrafter"/>
</dbReference>
<proteinExistence type="predicted"/>
<dbReference type="GO" id="GO:0000981">
    <property type="term" value="F:DNA-binding transcription factor activity, RNA polymerase II-specific"/>
    <property type="evidence" value="ECO:0007669"/>
    <property type="project" value="InterPro"/>
</dbReference>
<dbReference type="PANTHER" id="PTHR24324">
    <property type="entry name" value="HOMEOBOX PROTEIN HHEX"/>
    <property type="match status" value="1"/>
</dbReference>
<dbReference type="OrthoDB" id="6159439at2759"/>
<dbReference type="SUPFAM" id="SSF46689">
    <property type="entry name" value="Homeodomain-like"/>
    <property type="match status" value="1"/>
</dbReference>
<comment type="caution">
    <text evidence="8">The sequence shown here is derived from an EMBL/GenBank/DDBJ whole genome shotgun (WGS) entry which is preliminary data.</text>
</comment>
<feature type="compositionally biased region" description="Polar residues" evidence="6">
    <location>
        <begin position="87"/>
        <end position="99"/>
    </location>
</feature>
<dbReference type="AlphaFoldDB" id="A0A4Y9YEX3"/>
<feature type="region of interest" description="Disordered" evidence="6">
    <location>
        <begin position="58"/>
        <end position="99"/>
    </location>
</feature>
<protein>
    <recommendedName>
        <fullName evidence="7">Homeobox domain-containing protein</fullName>
    </recommendedName>
</protein>
<comment type="subcellular location">
    <subcellularLocation>
        <location evidence="4 5">Nucleus</location>
    </subcellularLocation>
</comment>
<evidence type="ECO:0000259" key="7">
    <source>
        <dbReference type="PROSITE" id="PS50071"/>
    </source>
</evidence>
<evidence type="ECO:0000256" key="2">
    <source>
        <dbReference type="ARBA" id="ARBA00023155"/>
    </source>
</evidence>
<keyword evidence="3 4" id="KW-0539">Nucleus</keyword>